<dbReference type="Pfam" id="PF00063">
    <property type="entry name" value="Myosin_head"/>
    <property type="match status" value="1"/>
</dbReference>
<dbReference type="EMBL" id="MU853794">
    <property type="protein sequence ID" value="KAK3940574.1"/>
    <property type="molecule type" value="Genomic_DNA"/>
</dbReference>
<feature type="compositionally biased region" description="Basic and acidic residues" evidence="11">
    <location>
        <begin position="1637"/>
        <end position="1651"/>
    </location>
</feature>
<dbReference type="Gene3D" id="1.20.58.530">
    <property type="match status" value="1"/>
</dbReference>
<feature type="coiled-coil region" evidence="10">
    <location>
        <begin position="938"/>
        <end position="1063"/>
    </location>
</feature>
<evidence type="ECO:0000256" key="7">
    <source>
        <dbReference type="ARBA" id="ARBA00023203"/>
    </source>
</evidence>
<reference evidence="15" key="1">
    <citation type="journal article" date="2023" name="Mol. Phylogenet. Evol.">
        <title>Genome-scale phylogeny and comparative genomics of the fungal order Sordariales.</title>
        <authorList>
            <person name="Hensen N."/>
            <person name="Bonometti L."/>
            <person name="Westerberg I."/>
            <person name="Brannstrom I.O."/>
            <person name="Guillou S."/>
            <person name="Cros-Aarteil S."/>
            <person name="Calhoun S."/>
            <person name="Haridas S."/>
            <person name="Kuo A."/>
            <person name="Mondo S."/>
            <person name="Pangilinan J."/>
            <person name="Riley R."/>
            <person name="LaButti K."/>
            <person name="Andreopoulos B."/>
            <person name="Lipzen A."/>
            <person name="Chen C."/>
            <person name="Yan M."/>
            <person name="Daum C."/>
            <person name="Ng V."/>
            <person name="Clum A."/>
            <person name="Steindorff A."/>
            <person name="Ohm R.A."/>
            <person name="Martin F."/>
            <person name="Silar P."/>
            <person name="Natvig D.O."/>
            <person name="Lalanne C."/>
            <person name="Gautier V."/>
            <person name="Ament-Velasquez S.L."/>
            <person name="Kruys A."/>
            <person name="Hutchinson M.I."/>
            <person name="Powell A.J."/>
            <person name="Barry K."/>
            <person name="Miller A.N."/>
            <person name="Grigoriev I.V."/>
            <person name="Debuchy R."/>
            <person name="Gladieux P."/>
            <person name="Hiltunen Thoren M."/>
            <person name="Johannesson H."/>
        </authorList>
    </citation>
    <scope>NUCLEOTIDE SEQUENCE [LARGE SCALE GENOMIC DNA]</scope>
    <source>
        <strain evidence="15">CBS 340.73</strain>
    </source>
</reference>
<dbReference type="Gene3D" id="1.20.120.720">
    <property type="entry name" value="Myosin VI head, motor domain, U50 subdomain"/>
    <property type="match status" value="1"/>
</dbReference>
<comment type="subunit">
    <text evidence="8">Binds to cdc4 and rlc1.</text>
</comment>
<feature type="region of interest" description="Disordered" evidence="11">
    <location>
        <begin position="1636"/>
        <end position="1699"/>
    </location>
</feature>
<sequence>MSVRNNPFARNATPSPAPSGVGRPKSAILSSSPTPLSFMSPSAPNGHARQQSQGSLATSLAPAATIRRTQTREVSREGTPSSSTFAPSFIKTEDMRKPTDVVRGIEGENDFSGKRYVWIKDPQVAFVKGWVVQELEGHKILVQCDDGSQREADAESVDKVNPAKFDRANDMAELTHLNEASVVHNLHMRYQSDLIYTYSGLFLVTVNPYCPLPIYTNEYINMYKGRSREDTKPHIFAMADEAFRNLVDEGENQSILVTGESGAGKTENTKKVIQYLAAVAHSESPMKSRGQQHSNLSAQILRANPILEAFGNAQTVRNNNSSRFGKFIRIQFNRNGSIAGAYIDWYLLEKSRVVRINSHERNYHVFYQLLKGADRRMKQDFLLDGLDVEDFAYTREGHDTITGVSDQEEWESLMEAFGVMGFSDQEQASILRTIAAVLHLGNITVVKESRSADQARLAPDAKEIAARVCRLLGVPLEPFLQGLLHPKVKAGREWVEKVQTPEQVRLGIDALAKGVYERGFGDLVSRINRQLDRTSMGLDDTHFIGVLDIAGFEIFENNSFEQLCINYTNEKLQQFFNHHMFVLEQEEYAREQIEWKFIDFGRDLQPTIDLIELPNPIGIFSCLDEDCVMPKATDKTFTEKLNSLWDKKSQKYRPSRLGQGFVLTHYAAEVEYSTDGWLEKNKDPLNDNITRLLAASTDRHVATLFADCADHDDEVGGMRSRVKKGLFRTVAQRHKEQLSSLMAQLHQTHPHFVRCIIPNHKKRPKQFNSLLVLDQLRCNGVLEGIRIARTGFPNRLPFAEFRQRYEVLCRMVLPKGYMEGQAAAIMMLDKLGLDRTLYRVGLTKVFFRAGVLAELEEQRDALITEIMSKFQSMARGYMQRRIAFKRLYRAEATRVIQRNFQVYLELCENPWWQLLVKMKPLLGATRTATEVKKRDELIRQLHDKMRSEALDRQRLEEERRNCHTEMMRIQQTLESERALALDKEEIFKRLQSREAELEDKLAGALDDQEKLEDQLDSLLEAKKRAEEAVEKLRAQLEQAAGFISRLEDEKSELAGRVSDLERAIGDITQKQSERSEQEAALEDEVKMLQSQLSLKDRKVRDLEGRLLKVDQDLEVKLMTAQKELQSAKTRNQQLGAENREIQMQLSQLSQTSTDYEDLVRKKESELALLRGDNKRYELERRGLEEEQKTLGAEKEKAASRLREVQAELVAMKSRQTQLEREAEDAKKLLQARLSEDAQADQNRQVLESQIKDLKDELYKTQMDLSRERQSRDDVLLLGEHKYQTLKDEYERLNESKITIEKELYAQQDTLRRTMEARALAENERDEARQEIRRLRVAKTQAEEARREAELMEERAAAKVAREREDSLHRDLEAAHERLKWFEAECAKLNHQVEDLNKLMLESGDFGLKNDQAKERLERELHTVKSRLAASENDNRALLNKIQQKGLEIARSTSRASEASRSQLQVAQREKARVEEQNAKLNKQLGEAQLTIASMEKKVEKLQLNVEDLNHEVAREVQSSRNAEKASSNFTVQLAEANRTIESERQLRSQAQGTVRTLQATLDSRDNELAELRGQLLNALRTVDPESMPAVPGDVAGSSDKFLSKNFDLVRKIEDLQQNLRVQTAARANAEAQLAELRAARGDSPTRPRPDEISPNEAPFSGSPTRRRSKPNGRHYSNASTPPRRFANNEADQQLQDSMRSDRTADILSFNNRMDLKAEVEELQNQLQLAEMQNRHLQSQLERSTPARDTYPDDSPSVRRVQKLEKANSRLHDMLDDSAKKVSALEKALRSGELSLRDIQTRSHEEILDFLNSQEESRRSLLHSHTDVVAELTDVKEHYDRLRHDRAKIEVDLRDARSDLQEMTLAREQEAASRSQLLQEFADLQIRLDAEASKLTDVTASLSLYKSRADEYFSKLEQAEIAVLKASRAEQFAKAQAKEAEESCAGVMSQRKRLDATIEDLQRQNQRLEERVEDMSTDLEAATQAKKRLQHELEDYRNQRANDIEDKESSMEQTRKKYQAEFATLTKELDLAREEKLFKQAEISRLREELDELRSKWDDEVLNSTTWSKEKARLEATLSDVVASRDEAVNAHNEAQSKMVSLLSQVRTLRSSVDEVTADRDSLLREKRGIEARLEEAKAGLEELAKGDSPSLRNAANMDKEILELKAGLAQQEDIAHAAVEKMRRAEALVSEIQKDIVAERETSVELQKQKAALEKSLNEVQLKLIDFETKNYSSASQDIKFLHKRIQELESQLEEQENERSKSQRSVRNVDRIVKDLQSQIDRKDKQNGQLQDDVGRMRDKVDKLLKTIDELQASESSNQLSARRAERELREEKEKCLRLERELEGWKNLRMEKGSSGSVAGSVLGGGSIRGTDSIRKSSAWRTTLASSEDEDIKVPQRKSSISRAPSLTKGFL</sequence>
<proteinExistence type="inferred from homology"/>
<dbReference type="CDD" id="cd01377">
    <property type="entry name" value="MYSc_class_II"/>
    <property type="match status" value="1"/>
</dbReference>
<dbReference type="InterPro" id="IPR008989">
    <property type="entry name" value="Myosin_S1_N"/>
</dbReference>
<evidence type="ECO:0000256" key="8">
    <source>
        <dbReference type="ARBA" id="ARBA00064372"/>
    </source>
</evidence>
<dbReference type="Gene3D" id="3.30.70.1590">
    <property type="match status" value="1"/>
</dbReference>
<dbReference type="PANTHER" id="PTHR13140:SF857">
    <property type="entry name" value="MYOSIN-11"/>
    <property type="match status" value="1"/>
</dbReference>
<evidence type="ECO:0000256" key="11">
    <source>
        <dbReference type="SAM" id="MobiDB-lite"/>
    </source>
</evidence>
<comment type="caution">
    <text evidence="14">The sequence shown here is derived from an EMBL/GenBank/DDBJ whole genome shotgun (WGS) entry which is preliminary data.</text>
</comment>
<dbReference type="GO" id="GO:1902404">
    <property type="term" value="P:mitotic actomyosin contractile ring contraction"/>
    <property type="evidence" value="ECO:0007669"/>
    <property type="project" value="UniProtKB-ARBA"/>
</dbReference>
<dbReference type="GO" id="GO:0000146">
    <property type="term" value="F:microfilament motor activity"/>
    <property type="evidence" value="ECO:0007669"/>
    <property type="project" value="TreeGrafter"/>
</dbReference>
<feature type="coiled-coil region" evidence="10">
    <location>
        <begin position="1110"/>
        <end position="1518"/>
    </location>
</feature>
<feature type="compositionally biased region" description="Polar residues" evidence="11">
    <location>
        <begin position="28"/>
        <end position="58"/>
    </location>
</feature>
<keyword evidence="15" id="KW-1185">Reference proteome</keyword>
<dbReference type="PANTHER" id="PTHR13140">
    <property type="entry name" value="MYOSIN"/>
    <property type="match status" value="1"/>
</dbReference>
<evidence type="ECO:0000256" key="2">
    <source>
        <dbReference type="ARBA" id="ARBA00022741"/>
    </source>
</evidence>
<evidence type="ECO:0000259" key="13">
    <source>
        <dbReference type="PROSITE" id="PS51844"/>
    </source>
</evidence>
<dbReference type="Gene3D" id="3.40.850.10">
    <property type="entry name" value="Kinesin motor domain"/>
    <property type="match status" value="1"/>
</dbReference>
<dbReference type="GO" id="GO:0016459">
    <property type="term" value="C:myosin complex"/>
    <property type="evidence" value="ECO:0007669"/>
    <property type="project" value="UniProtKB-KW"/>
</dbReference>
<dbReference type="Gene3D" id="1.10.10.820">
    <property type="match status" value="1"/>
</dbReference>
<dbReference type="GO" id="GO:1903475">
    <property type="term" value="P:mitotic actomyosin contractile ring assembly"/>
    <property type="evidence" value="ECO:0007669"/>
    <property type="project" value="UniProtKB-ARBA"/>
</dbReference>
<feature type="region of interest" description="Disordered" evidence="11">
    <location>
        <begin position="1"/>
        <end position="92"/>
    </location>
</feature>
<feature type="region of interest" description="Disordered" evidence="11">
    <location>
        <begin position="2354"/>
        <end position="2414"/>
    </location>
</feature>
<dbReference type="InterPro" id="IPR027417">
    <property type="entry name" value="P-loop_NTPase"/>
</dbReference>
<dbReference type="GO" id="GO:0005524">
    <property type="term" value="F:ATP binding"/>
    <property type="evidence" value="ECO:0007669"/>
    <property type="project" value="UniProtKB-UniRule"/>
</dbReference>
<keyword evidence="3 9" id="KW-0067">ATP-binding</keyword>
<evidence type="ECO:0000256" key="1">
    <source>
        <dbReference type="ARBA" id="ARBA00008314"/>
    </source>
</evidence>
<dbReference type="GO" id="GO:0007015">
    <property type="term" value="P:actin filament organization"/>
    <property type="evidence" value="ECO:0007669"/>
    <property type="project" value="TreeGrafter"/>
</dbReference>
<dbReference type="PRINTS" id="PR00193">
    <property type="entry name" value="MYOSINHEAVY"/>
</dbReference>
<dbReference type="Gene3D" id="4.10.270.10">
    <property type="entry name" value="Myosin, subunit A"/>
    <property type="match status" value="1"/>
</dbReference>
<accession>A0AAN6N8U9</accession>
<dbReference type="GO" id="GO:0120104">
    <property type="term" value="C:mitotic actomyosin contractile ring, proximal layer"/>
    <property type="evidence" value="ECO:0007669"/>
    <property type="project" value="UniProtKB-ARBA"/>
</dbReference>
<evidence type="ECO:0000256" key="5">
    <source>
        <dbReference type="ARBA" id="ARBA00023123"/>
    </source>
</evidence>
<dbReference type="SUPFAM" id="SSF90257">
    <property type="entry name" value="Myosin rod fragments"/>
    <property type="match status" value="2"/>
</dbReference>
<dbReference type="SUPFAM" id="SSF52540">
    <property type="entry name" value="P-loop containing nucleoside triphosphate hydrolases"/>
    <property type="match status" value="1"/>
</dbReference>
<feature type="coiled-coil region" evidence="10">
    <location>
        <begin position="2112"/>
        <end position="2139"/>
    </location>
</feature>
<feature type="coiled-coil region" evidence="10">
    <location>
        <begin position="1943"/>
        <end position="2055"/>
    </location>
</feature>
<keyword evidence="7 9" id="KW-0009">Actin-binding</keyword>
<comment type="similarity">
    <text evidence="1 9">Belongs to the TRAFAC class myosin-kinesin ATPase superfamily. Myosin family.</text>
</comment>
<keyword evidence="2 9" id="KW-0547">Nucleotide-binding</keyword>
<evidence type="ECO:0000256" key="9">
    <source>
        <dbReference type="PROSITE-ProRule" id="PRU00782"/>
    </source>
</evidence>
<dbReference type="InterPro" id="IPR004009">
    <property type="entry name" value="SH3_Myosin"/>
</dbReference>
<dbReference type="FunFam" id="3.40.850.10:FF:000101">
    <property type="entry name" value="Slow myosin heavy chain 2"/>
    <property type="match status" value="1"/>
</dbReference>
<dbReference type="InterPro" id="IPR055914">
    <property type="entry name" value="DUF7491"/>
</dbReference>
<evidence type="ECO:0000256" key="10">
    <source>
        <dbReference type="SAM" id="Coils"/>
    </source>
</evidence>
<dbReference type="Pfam" id="PF24319">
    <property type="entry name" value="DUF7491"/>
    <property type="match status" value="1"/>
</dbReference>
<dbReference type="InterPro" id="IPR001609">
    <property type="entry name" value="Myosin_head_motor_dom-like"/>
</dbReference>
<feature type="region of interest" description="Disordered" evidence="11">
    <location>
        <begin position="1734"/>
        <end position="1757"/>
    </location>
</feature>
<evidence type="ECO:0000259" key="12">
    <source>
        <dbReference type="PROSITE" id="PS51456"/>
    </source>
</evidence>
<dbReference type="FunFam" id="1.20.120.720:FF:000001">
    <property type="entry name" value="Myosin heavy chain, muscle"/>
    <property type="match status" value="1"/>
</dbReference>
<dbReference type="PROSITE" id="PS51844">
    <property type="entry name" value="SH3_LIKE"/>
    <property type="match status" value="1"/>
</dbReference>
<dbReference type="GO" id="GO:0016020">
    <property type="term" value="C:membrane"/>
    <property type="evidence" value="ECO:0007669"/>
    <property type="project" value="TreeGrafter"/>
</dbReference>
<dbReference type="Gene3D" id="1.20.5.340">
    <property type="match status" value="2"/>
</dbReference>
<dbReference type="InterPro" id="IPR036961">
    <property type="entry name" value="Kinesin_motor_dom_sf"/>
</dbReference>
<dbReference type="PROSITE" id="PS50096">
    <property type="entry name" value="IQ"/>
    <property type="match status" value="1"/>
</dbReference>
<dbReference type="FunFam" id="1.10.10.820:FF:000001">
    <property type="entry name" value="Myosin heavy chain"/>
    <property type="match status" value="1"/>
</dbReference>
<evidence type="ECO:0000313" key="14">
    <source>
        <dbReference type="EMBL" id="KAK3940574.1"/>
    </source>
</evidence>
<organism evidence="14 15">
    <name type="scientific">Diplogelasinospora grovesii</name>
    <dbReference type="NCBI Taxonomy" id="303347"/>
    <lineage>
        <taxon>Eukaryota</taxon>
        <taxon>Fungi</taxon>
        <taxon>Dikarya</taxon>
        <taxon>Ascomycota</taxon>
        <taxon>Pezizomycotina</taxon>
        <taxon>Sordariomycetes</taxon>
        <taxon>Sordariomycetidae</taxon>
        <taxon>Sordariales</taxon>
        <taxon>Diplogelasinosporaceae</taxon>
        <taxon>Diplogelasinospora</taxon>
    </lineage>
</organism>
<keyword evidence="4 10" id="KW-0175">Coiled coil</keyword>
<name>A0AAN6N8U9_9PEZI</name>
<dbReference type="Gene3D" id="2.30.30.360">
    <property type="entry name" value="Myosin S1 fragment, N-terminal"/>
    <property type="match status" value="1"/>
</dbReference>
<feature type="domain" description="Myosin motor" evidence="12">
    <location>
        <begin position="166"/>
        <end position="860"/>
    </location>
</feature>
<feature type="binding site" evidence="9">
    <location>
        <begin position="259"/>
        <end position="266"/>
    </location>
    <ligand>
        <name>ATP</name>
        <dbReference type="ChEBI" id="CHEBI:30616"/>
    </ligand>
</feature>
<feature type="coiled-coil region" evidence="10">
    <location>
        <begin position="2182"/>
        <end position="2350"/>
    </location>
</feature>
<dbReference type="Proteomes" id="UP001303473">
    <property type="component" value="Unassembled WGS sequence"/>
</dbReference>
<keyword evidence="6 9" id="KW-0505">Motor protein</keyword>
<keyword evidence="5 9" id="KW-0518">Myosin</keyword>
<dbReference type="Pfam" id="PF02736">
    <property type="entry name" value="Myosin_N"/>
    <property type="match status" value="1"/>
</dbReference>
<dbReference type="FunFam" id="1.20.58.530:FF:000001">
    <property type="entry name" value="Myosin heavy chain"/>
    <property type="match status" value="1"/>
</dbReference>
<evidence type="ECO:0000313" key="15">
    <source>
        <dbReference type="Proteomes" id="UP001303473"/>
    </source>
</evidence>
<dbReference type="PROSITE" id="PS51456">
    <property type="entry name" value="MYOSIN_MOTOR"/>
    <property type="match status" value="1"/>
</dbReference>
<evidence type="ECO:0000256" key="6">
    <source>
        <dbReference type="ARBA" id="ARBA00023175"/>
    </source>
</evidence>
<gene>
    <name evidence="14" type="ORF">QBC46DRAFT_434424</name>
</gene>
<dbReference type="GO" id="GO:0051015">
    <property type="term" value="F:actin filament binding"/>
    <property type="evidence" value="ECO:0007669"/>
    <property type="project" value="InterPro"/>
</dbReference>
<evidence type="ECO:0000256" key="3">
    <source>
        <dbReference type="ARBA" id="ARBA00022840"/>
    </source>
</evidence>
<feature type="domain" description="Myosin N-terminal SH3-like" evidence="13">
    <location>
        <begin position="112"/>
        <end position="162"/>
    </location>
</feature>
<feature type="region of interest" description="Actin-binding" evidence="9">
    <location>
        <begin position="738"/>
        <end position="760"/>
    </location>
</feature>
<dbReference type="SMART" id="SM00242">
    <property type="entry name" value="MYSc"/>
    <property type="match status" value="1"/>
</dbReference>
<protein>
    <submittedName>
        <fullName evidence="14">Myosin-11</fullName>
    </submittedName>
</protein>
<evidence type="ECO:0000256" key="4">
    <source>
        <dbReference type="ARBA" id="ARBA00023054"/>
    </source>
</evidence>